<sequence length="360" mass="40387">MESTIQVSNHLFTLTEFAQHCYDKNDHWLKPAQSFVNDWIEGKPTFTLQTSGSTGAPKLIEIKREQMIASAKATISTLELTQDLNALVCINTAYIGGKMMLLRGIIGNWNIELIEPSMDPSKNASKSHYDFAALVPLQVLTMMKNPASKGFLNNIDQVIIGGAPITEHLKSEIQHLRNKCYHTYGMTETVSHIALKSLNGPHKSDWFNTLQGNEIDVDERSCLKVKGAVTNGEWIQTNDIVILNKGNFKWLGRADLVVNSGGVKIIIEQSEQHLRNYLPKGISGTFVYWKKPDQALGEKLVGIATDQRIIDYVESSKTELEKALPPYSLPKEWLLTKNILFTESGKPDRSSTYSQTQHRD</sequence>
<feature type="domain" description="AMP-dependent synthetase/ligase" evidence="1">
    <location>
        <begin position="44"/>
        <end position="199"/>
    </location>
</feature>
<comment type="caution">
    <text evidence="2">The sequence shown here is derived from an EMBL/GenBank/DDBJ whole genome shotgun (WGS) entry which is preliminary data.</text>
</comment>
<dbReference type="OrthoDB" id="8870348at2"/>
<name>A0A1E5T136_9BACT</name>
<dbReference type="Gene3D" id="3.30.300.30">
    <property type="match status" value="1"/>
</dbReference>
<gene>
    <name evidence="2" type="ORF">BFP71_16770</name>
</gene>
<protein>
    <recommendedName>
        <fullName evidence="1">AMP-dependent synthetase/ligase domain-containing protein</fullName>
    </recommendedName>
</protein>
<dbReference type="RefSeq" id="WP_069836575.1">
    <property type="nucleotide sequence ID" value="NZ_MDGQ01000005.1"/>
</dbReference>
<dbReference type="PANTHER" id="PTHR43201">
    <property type="entry name" value="ACYL-COA SYNTHETASE"/>
    <property type="match status" value="1"/>
</dbReference>
<dbReference type="SUPFAM" id="SSF56801">
    <property type="entry name" value="Acetyl-CoA synthetase-like"/>
    <property type="match status" value="1"/>
</dbReference>
<evidence type="ECO:0000313" key="2">
    <source>
        <dbReference type="EMBL" id="OEK05071.1"/>
    </source>
</evidence>
<accession>A0A1E5T136</accession>
<dbReference type="Proteomes" id="UP000095552">
    <property type="component" value="Unassembled WGS sequence"/>
</dbReference>
<evidence type="ECO:0000259" key="1">
    <source>
        <dbReference type="Pfam" id="PF00501"/>
    </source>
</evidence>
<dbReference type="AlphaFoldDB" id="A0A1E5T136"/>
<dbReference type="STRING" id="1563681.BFP71_16770"/>
<reference evidence="2 3" key="1">
    <citation type="submission" date="2016-08" db="EMBL/GenBank/DDBJ databases">
        <title>Draft genome of Fabibacter sp. strain SK-8.</title>
        <authorList>
            <person name="Wong S.-K."/>
            <person name="Hamasaki K."/>
            <person name="Yoshizawa S."/>
        </authorList>
    </citation>
    <scope>NUCLEOTIDE SEQUENCE [LARGE SCALE GENOMIC DNA]</scope>
    <source>
        <strain evidence="2 3">SK-8</strain>
    </source>
</reference>
<keyword evidence="3" id="KW-1185">Reference proteome</keyword>
<evidence type="ECO:0000313" key="3">
    <source>
        <dbReference type="Proteomes" id="UP000095552"/>
    </source>
</evidence>
<dbReference type="InterPro" id="IPR042099">
    <property type="entry name" value="ANL_N_sf"/>
</dbReference>
<dbReference type="InterPro" id="IPR045851">
    <property type="entry name" value="AMP-bd_C_sf"/>
</dbReference>
<organism evidence="2 3">
    <name type="scientific">Roseivirga misakiensis</name>
    <dbReference type="NCBI Taxonomy" id="1563681"/>
    <lineage>
        <taxon>Bacteria</taxon>
        <taxon>Pseudomonadati</taxon>
        <taxon>Bacteroidota</taxon>
        <taxon>Cytophagia</taxon>
        <taxon>Cytophagales</taxon>
        <taxon>Roseivirgaceae</taxon>
        <taxon>Roseivirga</taxon>
    </lineage>
</organism>
<dbReference type="Gene3D" id="3.40.50.12780">
    <property type="entry name" value="N-terminal domain of ligase-like"/>
    <property type="match status" value="1"/>
</dbReference>
<dbReference type="EMBL" id="MDGQ01000005">
    <property type="protein sequence ID" value="OEK05071.1"/>
    <property type="molecule type" value="Genomic_DNA"/>
</dbReference>
<dbReference type="GO" id="GO:0006631">
    <property type="term" value="P:fatty acid metabolic process"/>
    <property type="evidence" value="ECO:0007669"/>
    <property type="project" value="TreeGrafter"/>
</dbReference>
<dbReference type="Pfam" id="PF00501">
    <property type="entry name" value="AMP-binding"/>
    <property type="match status" value="1"/>
</dbReference>
<dbReference type="InterPro" id="IPR000873">
    <property type="entry name" value="AMP-dep_synth/lig_dom"/>
</dbReference>
<dbReference type="GO" id="GO:0031956">
    <property type="term" value="F:medium-chain fatty acid-CoA ligase activity"/>
    <property type="evidence" value="ECO:0007669"/>
    <property type="project" value="TreeGrafter"/>
</dbReference>
<dbReference type="PANTHER" id="PTHR43201:SF32">
    <property type="entry name" value="2-SUCCINYLBENZOATE--COA LIGASE, CHLOROPLASTIC_PEROXISOMAL"/>
    <property type="match status" value="1"/>
</dbReference>
<proteinExistence type="predicted"/>